<feature type="domain" description="tRNA/rRNA methyltransferase SpoU type" evidence="4">
    <location>
        <begin position="104"/>
        <end position="237"/>
    </location>
</feature>
<evidence type="ECO:0000256" key="1">
    <source>
        <dbReference type="ARBA" id="ARBA00007228"/>
    </source>
</evidence>
<dbReference type="Gene3D" id="3.40.1280.10">
    <property type="match status" value="1"/>
</dbReference>
<protein>
    <submittedName>
        <fullName evidence="6">RNA methyltransferase</fullName>
    </submittedName>
</protein>
<dbReference type="PANTHER" id="PTHR43191">
    <property type="entry name" value="RRNA METHYLTRANSFERASE 3"/>
    <property type="match status" value="1"/>
</dbReference>
<keyword evidence="3" id="KW-0808">Transferase</keyword>
<dbReference type="InterPro" id="IPR029064">
    <property type="entry name" value="Ribosomal_eL30-like_sf"/>
</dbReference>
<accession>A0ABS5VRN4</accession>
<dbReference type="Pfam" id="PF22435">
    <property type="entry name" value="MRM3-like_sub_bind"/>
    <property type="match status" value="1"/>
</dbReference>
<dbReference type="Gene3D" id="3.30.1330.30">
    <property type="match status" value="1"/>
</dbReference>
<keyword evidence="7" id="KW-1185">Reference proteome</keyword>
<dbReference type="SUPFAM" id="SSF75217">
    <property type="entry name" value="alpha/beta knot"/>
    <property type="match status" value="1"/>
</dbReference>
<dbReference type="InterPro" id="IPR029028">
    <property type="entry name" value="Alpha/beta_knot_MTases"/>
</dbReference>
<dbReference type="RefSeq" id="WP_254153392.1">
    <property type="nucleotide sequence ID" value="NZ_JAHESD010000015.1"/>
</dbReference>
<evidence type="ECO:0000256" key="3">
    <source>
        <dbReference type="ARBA" id="ARBA00022679"/>
    </source>
</evidence>
<dbReference type="CDD" id="cd18109">
    <property type="entry name" value="SpoU-like_RNA-MTase"/>
    <property type="match status" value="1"/>
</dbReference>
<evidence type="ECO:0000259" key="5">
    <source>
        <dbReference type="Pfam" id="PF22435"/>
    </source>
</evidence>
<dbReference type="SUPFAM" id="SSF55315">
    <property type="entry name" value="L30e-like"/>
    <property type="match status" value="1"/>
</dbReference>
<dbReference type="GO" id="GO:0008168">
    <property type="term" value="F:methyltransferase activity"/>
    <property type="evidence" value="ECO:0007669"/>
    <property type="project" value="UniProtKB-KW"/>
</dbReference>
<proteinExistence type="inferred from homology"/>
<dbReference type="InterPro" id="IPR001537">
    <property type="entry name" value="SpoU_MeTrfase"/>
</dbReference>
<evidence type="ECO:0000313" key="7">
    <source>
        <dbReference type="Proteomes" id="UP000772618"/>
    </source>
</evidence>
<dbReference type="InterPro" id="IPR051259">
    <property type="entry name" value="rRNA_Methyltransferase"/>
</dbReference>
<name>A0ABS5VRN4_9BACT</name>
<comment type="caution">
    <text evidence="6">The sequence shown here is derived from an EMBL/GenBank/DDBJ whole genome shotgun (WGS) entry which is preliminary data.</text>
</comment>
<organism evidence="6 7">
    <name type="scientific">Chryseosolibacter indicus</name>
    <dbReference type="NCBI Taxonomy" id="2782351"/>
    <lineage>
        <taxon>Bacteria</taxon>
        <taxon>Pseudomonadati</taxon>
        <taxon>Bacteroidota</taxon>
        <taxon>Cytophagia</taxon>
        <taxon>Cytophagales</taxon>
        <taxon>Chryseotaleaceae</taxon>
        <taxon>Chryseosolibacter</taxon>
    </lineage>
</organism>
<reference evidence="6 7" key="1">
    <citation type="submission" date="2021-05" db="EMBL/GenBank/DDBJ databases">
        <title>A Polyphasic approach of four new species of the genus Ohtaekwangia: Ohtaekwangia histidinii sp. nov., Ohtaekwangia cretensis sp. nov., Ohtaekwangia indiensis sp. nov., Ohtaekwangia reichenbachii sp. nov. from diverse environment.</title>
        <authorList>
            <person name="Octaviana S."/>
        </authorList>
    </citation>
    <scope>NUCLEOTIDE SEQUENCE [LARGE SCALE GENOMIC DNA]</scope>
    <source>
        <strain evidence="6 7">PWU20</strain>
    </source>
</reference>
<dbReference type="InterPro" id="IPR053888">
    <property type="entry name" value="MRM3-like_sub_bind"/>
</dbReference>
<evidence type="ECO:0000259" key="4">
    <source>
        <dbReference type="Pfam" id="PF00588"/>
    </source>
</evidence>
<sequence>MLSKANVKLIKSLQLKKYRKQEQCFLVEGAKSVTELLSSEFEVVKLFGTSDFLSGIKNTGRIEVNEVSEKELDGLGEFQSNNTALAVARIKPNKSITIGTDEFGIALDNIRDPGNLGTIIRTADWYGIHKIIASHETADFYNPKVISATMGSFTRVSFQYVDIKEYLAGFGGSIYGAYLNGKNVHQTTFKKGGLILIGNESHGISPDLETLVTDKITIPRYGHAESLNAAIATAIICDNVRRNSD</sequence>
<dbReference type="InterPro" id="IPR029026">
    <property type="entry name" value="tRNA_m1G_MTases_N"/>
</dbReference>
<gene>
    <name evidence="6" type="ORF">KK060_09075</name>
</gene>
<dbReference type="EMBL" id="JAHESD010000015">
    <property type="protein sequence ID" value="MBT1703429.1"/>
    <property type="molecule type" value="Genomic_DNA"/>
</dbReference>
<evidence type="ECO:0000256" key="2">
    <source>
        <dbReference type="ARBA" id="ARBA00022603"/>
    </source>
</evidence>
<dbReference type="GO" id="GO:0032259">
    <property type="term" value="P:methylation"/>
    <property type="evidence" value="ECO:0007669"/>
    <property type="project" value="UniProtKB-KW"/>
</dbReference>
<dbReference type="Pfam" id="PF00588">
    <property type="entry name" value="SpoU_methylase"/>
    <property type="match status" value="1"/>
</dbReference>
<dbReference type="PANTHER" id="PTHR43191:SF2">
    <property type="entry name" value="RRNA METHYLTRANSFERASE 3, MITOCHONDRIAL"/>
    <property type="match status" value="1"/>
</dbReference>
<comment type="similarity">
    <text evidence="1">Belongs to the class IV-like SAM-binding methyltransferase superfamily. RNA methyltransferase TrmH family.</text>
</comment>
<keyword evidence="2 6" id="KW-0489">Methyltransferase</keyword>
<evidence type="ECO:0000313" key="6">
    <source>
        <dbReference type="EMBL" id="MBT1703429.1"/>
    </source>
</evidence>
<dbReference type="Proteomes" id="UP000772618">
    <property type="component" value="Unassembled WGS sequence"/>
</dbReference>
<feature type="domain" description="MRM3-like substrate binding" evidence="5">
    <location>
        <begin position="5"/>
        <end position="76"/>
    </location>
</feature>